<dbReference type="Pfam" id="PF11303">
    <property type="entry name" value="DUF3105"/>
    <property type="match status" value="1"/>
</dbReference>
<feature type="compositionally biased region" description="Basic and acidic residues" evidence="1">
    <location>
        <begin position="54"/>
        <end position="79"/>
    </location>
</feature>
<reference evidence="3 4" key="1">
    <citation type="submission" date="2019-07" db="EMBL/GenBank/DDBJ databases">
        <title>complete genome sequencing of Ornithinimicrobium sp. H23M54.</title>
        <authorList>
            <person name="Bae J.-W."/>
            <person name="Lee S.-Y."/>
        </authorList>
    </citation>
    <scope>NUCLEOTIDE SEQUENCE [LARGE SCALE GENOMIC DNA]</scope>
    <source>
        <strain evidence="3 4">H23M54</strain>
    </source>
</reference>
<dbReference type="AlphaFoldDB" id="A0A516GE83"/>
<keyword evidence="2" id="KW-1133">Transmembrane helix</keyword>
<feature type="region of interest" description="Disordered" evidence="1">
    <location>
        <begin position="271"/>
        <end position="294"/>
    </location>
</feature>
<keyword evidence="4" id="KW-1185">Reference proteome</keyword>
<feature type="region of interest" description="Disordered" evidence="1">
    <location>
        <begin position="45"/>
        <end position="91"/>
    </location>
</feature>
<protein>
    <submittedName>
        <fullName evidence="3">DUF3105 domain-containing protein</fullName>
    </submittedName>
</protein>
<proteinExistence type="predicted"/>
<evidence type="ECO:0000256" key="1">
    <source>
        <dbReference type="SAM" id="MobiDB-lite"/>
    </source>
</evidence>
<keyword evidence="2" id="KW-0812">Transmembrane</keyword>
<accession>A0A516GE83</accession>
<name>A0A516GE83_9MICO</name>
<dbReference type="InterPro" id="IPR021454">
    <property type="entry name" value="DUF3105"/>
</dbReference>
<dbReference type="KEGG" id="orz:FNH13_17080"/>
<dbReference type="OrthoDB" id="164831at2"/>
<evidence type="ECO:0000256" key="2">
    <source>
        <dbReference type="SAM" id="Phobius"/>
    </source>
</evidence>
<keyword evidence="2" id="KW-0472">Membrane</keyword>
<feature type="transmembrane region" description="Helical" evidence="2">
    <location>
        <begin position="111"/>
        <end position="133"/>
    </location>
</feature>
<organism evidence="3 4">
    <name type="scientific">Ornithinimicrobium ciconiae</name>
    <dbReference type="NCBI Taxonomy" id="2594265"/>
    <lineage>
        <taxon>Bacteria</taxon>
        <taxon>Bacillati</taxon>
        <taxon>Actinomycetota</taxon>
        <taxon>Actinomycetes</taxon>
        <taxon>Micrococcales</taxon>
        <taxon>Ornithinimicrobiaceae</taxon>
        <taxon>Ornithinimicrobium</taxon>
    </lineage>
</organism>
<dbReference type="Proteomes" id="UP000315395">
    <property type="component" value="Chromosome"/>
</dbReference>
<evidence type="ECO:0000313" key="3">
    <source>
        <dbReference type="EMBL" id="QDO89834.1"/>
    </source>
</evidence>
<dbReference type="EMBL" id="CP041616">
    <property type="protein sequence ID" value="QDO89834.1"/>
    <property type="molecule type" value="Genomic_DNA"/>
</dbReference>
<gene>
    <name evidence="3" type="ORF">FNH13_17080</name>
</gene>
<sequence length="294" mass="32208">MDFRYISVVSIRSVIPWPPSQLRSAVILLSRQPVQRRDRWRPFLAGGPVTMGGESHDLRRSMPRPDRSTKKIPKGETKKGGKAPQGAASERQARVAAIQKKAKASERKGTSAIWVGLGVVLVLIFGLVGWAAYDQATNRPGMGAVVTYDELDDPSDDLGRNHVETRVEYKQNPPVGGDHHPTWLNCGIYEEPVPNHHAVHSLEHGTIWLTYQSGVSAGDLDALRDLASQEFMLLSPNEDQEHPIMATAWGRQLGVDSGTDTRLQQFIRDWRQGPQTPEPGAACTGGTSVDLVGG</sequence>
<evidence type="ECO:0000313" key="4">
    <source>
        <dbReference type="Proteomes" id="UP000315395"/>
    </source>
</evidence>